<keyword evidence="1" id="KW-0472">Membrane</keyword>
<organism evidence="2">
    <name type="scientific">virus sp. ct9pU4</name>
    <dbReference type="NCBI Taxonomy" id="2828248"/>
    <lineage>
        <taxon>Viruses</taxon>
    </lineage>
</organism>
<protein>
    <submittedName>
        <fullName evidence="2">Uncharacterized protein</fullName>
    </submittedName>
</protein>
<name>A0A8S5RBM5_9VIRU</name>
<sequence>MSTTPDLPIAVNEKTLKEKSKISVRFLYGSLIILAYSIFCGA</sequence>
<evidence type="ECO:0000256" key="1">
    <source>
        <dbReference type="SAM" id="Phobius"/>
    </source>
</evidence>
<dbReference type="EMBL" id="BK059087">
    <property type="protein sequence ID" value="DAE28473.1"/>
    <property type="molecule type" value="Genomic_DNA"/>
</dbReference>
<keyword evidence="1" id="KW-0812">Transmembrane</keyword>
<proteinExistence type="predicted"/>
<keyword evidence="1" id="KW-1133">Transmembrane helix</keyword>
<feature type="transmembrane region" description="Helical" evidence="1">
    <location>
        <begin position="22"/>
        <end position="39"/>
    </location>
</feature>
<reference evidence="2" key="1">
    <citation type="journal article" date="2021" name="Proc. Natl. Acad. Sci. U.S.A.">
        <title>A Catalog of Tens of Thousands of Viruses from Human Metagenomes Reveals Hidden Associations with Chronic Diseases.</title>
        <authorList>
            <person name="Tisza M.J."/>
            <person name="Buck C.B."/>
        </authorList>
    </citation>
    <scope>NUCLEOTIDE SEQUENCE</scope>
    <source>
        <strain evidence="2">Ct9pU4</strain>
    </source>
</reference>
<evidence type="ECO:0000313" key="2">
    <source>
        <dbReference type="EMBL" id="DAE28473.1"/>
    </source>
</evidence>
<accession>A0A8S5RBM5</accession>